<dbReference type="SUPFAM" id="SSF52728">
    <property type="entry name" value="PTS IIb component"/>
    <property type="match status" value="1"/>
</dbReference>
<sequence length="164" mass="18327">MEIVMARIDNRLLHGITASQWAPRSQAQRLMVIDDETAGNEMMKASMKLARPAGMALSIIALDTAITNIKNGKYGNETIYIITKKLQTYQRLIQETGVRIKAINIGATAQVSAEAMKERTVLSKFASFDSEEMRIAQSLCEQGVHLYVQYLAADTPHDFSEYLK</sequence>
<dbReference type="GO" id="GO:0008982">
    <property type="term" value="F:protein-N(PI)-phosphohistidine-sugar phosphotransferase activity"/>
    <property type="evidence" value="ECO:0007669"/>
    <property type="project" value="InterPro"/>
</dbReference>
<evidence type="ECO:0000256" key="1">
    <source>
        <dbReference type="ARBA" id="ARBA00004496"/>
    </source>
</evidence>
<dbReference type="InterPro" id="IPR004720">
    <property type="entry name" value="PTS_IIB_sorbose-sp"/>
</dbReference>
<evidence type="ECO:0000313" key="10">
    <source>
        <dbReference type="EMBL" id="PXX78571.1"/>
    </source>
</evidence>
<evidence type="ECO:0000259" key="8">
    <source>
        <dbReference type="PROSITE" id="PS51101"/>
    </source>
</evidence>
<dbReference type="GeneID" id="94440687"/>
<dbReference type="Proteomes" id="UP001276902">
    <property type="component" value="Unassembled WGS sequence"/>
</dbReference>
<protein>
    <submittedName>
        <fullName evidence="9">PTS sugar transporter subunit IIB</fullName>
    </submittedName>
    <submittedName>
        <fullName evidence="10">PTS system mannose-specific IIB component</fullName>
    </submittedName>
</protein>
<keyword evidence="6" id="KW-0598">Phosphotransferase system</keyword>
<dbReference type="STRING" id="1034346.GCA_000313565_02941"/>
<dbReference type="GO" id="GO:0005737">
    <property type="term" value="C:cytoplasm"/>
    <property type="evidence" value="ECO:0007669"/>
    <property type="project" value="UniProtKB-SubCell"/>
</dbReference>
<dbReference type="OrthoDB" id="9788818at2"/>
<keyword evidence="2" id="KW-0813">Transport</keyword>
<dbReference type="EMBL" id="JALDAW010000022">
    <property type="protein sequence ID" value="MDY5169318.1"/>
    <property type="molecule type" value="Genomic_DNA"/>
</dbReference>
<keyword evidence="3" id="KW-0963">Cytoplasm</keyword>
<evidence type="ECO:0000313" key="12">
    <source>
        <dbReference type="Proteomes" id="UP001276902"/>
    </source>
</evidence>
<keyword evidence="5" id="KW-0808">Transferase</keyword>
<dbReference type="GO" id="GO:0016301">
    <property type="term" value="F:kinase activity"/>
    <property type="evidence" value="ECO:0007669"/>
    <property type="project" value="UniProtKB-KW"/>
</dbReference>
<comment type="subcellular location">
    <subcellularLocation>
        <location evidence="1">Cytoplasm</location>
    </subcellularLocation>
</comment>
<dbReference type="AlphaFoldDB" id="A0A2V2FRB9"/>
<gene>
    <name evidence="10" type="ORF">DES51_107112</name>
    <name evidence="9" type="ORF">MQE39_14455</name>
</gene>
<dbReference type="InterPro" id="IPR036667">
    <property type="entry name" value="PTS_IIB_sorbose-sp_sf"/>
</dbReference>
<dbReference type="RefSeq" id="WP_022939217.1">
    <property type="nucleotide sequence ID" value="NZ_BAABZA010000001.1"/>
</dbReference>
<evidence type="ECO:0000313" key="11">
    <source>
        <dbReference type="Proteomes" id="UP000247612"/>
    </source>
</evidence>
<dbReference type="Gene3D" id="3.40.35.10">
    <property type="entry name" value="Phosphotransferase system, sorbose subfamily IIB component"/>
    <property type="match status" value="1"/>
</dbReference>
<accession>A0A2V2FRB9</accession>
<evidence type="ECO:0000256" key="4">
    <source>
        <dbReference type="ARBA" id="ARBA00022597"/>
    </source>
</evidence>
<evidence type="ECO:0000256" key="2">
    <source>
        <dbReference type="ARBA" id="ARBA00022448"/>
    </source>
</evidence>
<name>A0A2V2FRB9_9FIRM</name>
<organism evidence="9 12">
    <name type="scientific">Dielma fastidiosa</name>
    <dbReference type="NCBI Taxonomy" id="1034346"/>
    <lineage>
        <taxon>Bacteria</taxon>
        <taxon>Bacillati</taxon>
        <taxon>Bacillota</taxon>
        <taxon>Erysipelotrichia</taxon>
        <taxon>Erysipelotrichales</taxon>
        <taxon>Erysipelotrichaceae</taxon>
        <taxon>Dielma</taxon>
    </lineage>
</organism>
<keyword evidence="4 9" id="KW-0762">Sugar transport</keyword>
<reference evidence="10 11" key="1">
    <citation type="submission" date="2018-05" db="EMBL/GenBank/DDBJ databases">
        <title>Genomic Encyclopedia of Type Strains, Phase IV (KMG-IV): sequencing the most valuable type-strain genomes for metagenomic binning, comparative biology and taxonomic classification.</title>
        <authorList>
            <person name="Goeker M."/>
        </authorList>
    </citation>
    <scope>NUCLEOTIDE SEQUENCE [LARGE SCALE GENOMIC DNA]</scope>
    <source>
        <strain evidence="10 11">JC118</strain>
    </source>
</reference>
<keyword evidence="11" id="KW-1185">Reference proteome</keyword>
<evidence type="ECO:0000256" key="5">
    <source>
        <dbReference type="ARBA" id="ARBA00022679"/>
    </source>
</evidence>
<dbReference type="Pfam" id="PF03830">
    <property type="entry name" value="PTSIIB_sorb"/>
    <property type="match status" value="1"/>
</dbReference>
<evidence type="ECO:0000256" key="7">
    <source>
        <dbReference type="ARBA" id="ARBA00022777"/>
    </source>
</evidence>
<evidence type="ECO:0000256" key="6">
    <source>
        <dbReference type="ARBA" id="ARBA00022683"/>
    </source>
</evidence>
<keyword evidence="7" id="KW-0418">Kinase</keyword>
<evidence type="ECO:0000256" key="3">
    <source>
        <dbReference type="ARBA" id="ARBA00022490"/>
    </source>
</evidence>
<dbReference type="Proteomes" id="UP000247612">
    <property type="component" value="Unassembled WGS sequence"/>
</dbReference>
<evidence type="ECO:0000313" key="9">
    <source>
        <dbReference type="EMBL" id="MDY5169318.1"/>
    </source>
</evidence>
<proteinExistence type="predicted"/>
<feature type="domain" description="PTS EIIB type-4" evidence="8">
    <location>
        <begin position="1"/>
        <end position="164"/>
    </location>
</feature>
<dbReference type="PROSITE" id="PS51101">
    <property type="entry name" value="PTS_EIIB_TYPE_4"/>
    <property type="match status" value="1"/>
</dbReference>
<reference evidence="9" key="2">
    <citation type="submission" date="2022-03" db="EMBL/GenBank/DDBJ databases">
        <title>First case of bacteraemia caused by Dielma fastidiosa in a patient hospitalised with diverticulitis.</title>
        <authorList>
            <person name="Forman-Ankjaer B."/>
            <person name="Hvid-Jensen F."/>
            <person name="Kobel C.M."/>
            <person name="Greve T."/>
        </authorList>
    </citation>
    <scope>NUCLEOTIDE SEQUENCE</scope>
    <source>
        <strain evidence="9">AUH_DF_2021</strain>
    </source>
</reference>
<comment type="caution">
    <text evidence="9">The sequence shown here is derived from an EMBL/GenBank/DDBJ whole genome shotgun (WGS) entry which is preliminary data.</text>
</comment>
<dbReference type="EMBL" id="QJKH01000007">
    <property type="protein sequence ID" value="PXX78571.1"/>
    <property type="molecule type" value="Genomic_DNA"/>
</dbReference>
<dbReference type="GO" id="GO:0009401">
    <property type="term" value="P:phosphoenolpyruvate-dependent sugar phosphotransferase system"/>
    <property type="evidence" value="ECO:0007669"/>
    <property type="project" value="UniProtKB-KW"/>
</dbReference>